<gene>
    <name evidence="2" type="ORF">Tci_897610</name>
</gene>
<sequence length="122" mass="13350">MANSKNPYASPATHQDLSPFNPNLLQQPMTNPEDITYPTTAAKLLNTNQQQSANFIKPKEQADCSTGYEYGSRQTNADDWRNQGAQNPRVQNDRIQNQIGNGNLVAARADGNAAGPNGNHIR</sequence>
<name>A0A699UVS9_TANCI</name>
<organism evidence="2">
    <name type="scientific">Tanacetum cinerariifolium</name>
    <name type="common">Dalmatian daisy</name>
    <name type="synonym">Chrysanthemum cinerariifolium</name>
    <dbReference type="NCBI Taxonomy" id="118510"/>
    <lineage>
        <taxon>Eukaryota</taxon>
        <taxon>Viridiplantae</taxon>
        <taxon>Streptophyta</taxon>
        <taxon>Embryophyta</taxon>
        <taxon>Tracheophyta</taxon>
        <taxon>Spermatophyta</taxon>
        <taxon>Magnoliopsida</taxon>
        <taxon>eudicotyledons</taxon>
        <taxon>Gunneridae</taxon>
        <taxon>Pentapetalae</taxon>
        <taxon>asterids</taxon>
        <taxon>campanulids</taxon>
        <taxon>Asterales</taxon>
        <taxon>Asteraceae</taxon>
        <taxon>Asteroideae</taxon>
        <taxon>Anthemideae</taxon>
        <taxon>Anthemidinae</taxon>
        <taxon>Tanacetum</taxon>
    </lineage>
</organism>
<comment type="caution">
    <text evidence="2">The sequence shown here is derived from an EMBL/GenBank/DDBJ whole genome shotgun (WGS) entry which is preliminary data.</text>
</comment>
<feature type="region of interest" description="Disordered" evidence="1">
    <location>
        <begin position="1"/>
        <end position="35"/>
    </location>
</feature>
<proteinExistence type="predicted"/>
<evidence type="ECO:0000256" key="1">
    <source>
        <dbReference type="SAM" id="MobiDB-lite"/>
    </source>
</evidence>
<dbReference type="EMBL" id="BKCJ011362262">
    <property type="protein sequence ID" value="GFD25641.1"/>
    <property type="molecule type" value="Genomic_DNA"/>
</dbReference>
<dbReference type="AlphaFoldDB" id="A0A699UVS9"/>
<feature type="compositionally biased region" description="Polar residues" evidence="1">
    <location>
        <begin position="1"/>
        <end position="30"/>
    </location>
</feature>
<evidence type="ECO:0000313" key="2">
    <source>
        <dbReference type="EMBL" id="GFD25641.1"/>
    </source>
</evidence>
<feature type="non-terminal residue" evidence="2">
    <location>
        <position position="122"/>
    </location>
</feature>
<protein>
    <submittedName>
        <fullName evidence="2">Uncharacterized protein</fullName>
    </submittedName>
</protein>
<reference evidence="2" key="1">
    <citation type="journal article" date="2019" name="Sci. Rep.">
        <title>Draft genome of Tanacetum cinerariifolium, the natural source of mosquito coil.</title>
        <authorList>
            <person name="Yamashiro T."/>
            <person name="Shiraishi A."/>
            <person name="Satake H."/>
            <person name="Nakayama K."/>
        </authorList>
    </citation>
    <scope>NUCLEOTIDE SEQUENCE</scope>
</reference>
<accession>A0A699UVS9</accession>